<reference evidence="1 2" key="1">
    <citation type="submission" date="2019-12" db="EMBL/GenBank/DDBJ databases">
        <authorList>
            <person name="Alioto T."/>
            <person name="Alioto T."/>
            <person name="Gomez Garrido J."/>
        </authorList>
    </citation>
    <scope>NUCLEOTIDE SEQUENCE [LARGE SCALE GENOMIC DNA]</scope>
</reference>
<evidence type="ECO:0000313" key="1">
    <source>
        <dbReference type="EMBL" id="CAA2975680.1"/>
    </source>
</evidence>
<dbReference type="EMBL" id="CACTIH010002296">
    <property type="protein sequence ID" value="CAA2975680.1"/>
    <property type="molecule type" value="Genomic_DNA"/>
</dbReference>
<organism evidence="1 2">
    <name type="scientific">Olea europaea subsp. europaea</name>
    <dbReference type="NCBI Taxonomy" id="158383"/>
    <lineage>
        <taxon>Eukaryota</taxon>
        <taxon>Viridiplantae</taxon>
        <taxon>Streptophyta</taxon>
        <taxon>Embryophyta</taxon>
        <taxon>Tracheophyta</taxon>
        <taxon>Spermatophyta</taxon>
        <taxon>Magnoliopsida</taxon>
        <taxon>eudicotyledons</taxon>
        <taxon>Gunneridae</taxon>
        <taxon>Pentapetalae</taxon>
        <taxon>asterids</taxon>
        <taxon>lamiids</taxon>
        <taxon>Lamiales</taxon>
        <taxon>Oleaceae</taxon>
        <taxon>Oleeae</taxon>
        <taxon>Olea</taxon>
    </lineage>
</organism>
<dbReference type="Proteomes" id="UP000594638">
    <property type="component" value="Unassembled WGS sequence"/>
</dbReference>
<name>A0A8S0RA28_OLEEU</name>
<dbReference type="OrthoDB" id="414641at2759"/>
<evidence type="ECO:0000313" key="2">
    <source>
        <dbReference type="Proteomes" id="UP000594638"/>
    </source>
</evidence>
<accession>A0A8S0RA28</accession>
<sequence length="162" mass="18139">MPFTLIIGNLQSKQQKLEFYFFLAFVGMTEIRGWESRGPIVAKCDRKRVLSSWGPHCVSEGAQSRRCCGRAAGDASDLVQLCKEYGIEAYIINPVMDKNQDSADINYSNSKEQGQVSCTLHRTIIDMTEIHLELNDLSASTHFTYPDLELLGVTLVGRFDVA</sequence>
<dbReference type="AlphaFoldDB" id="A0A8S0RA28"/>
<proteinExistence type="predicted"/>
<comment type="caution">
    <text evidence="1">The sequence shown here is derived from an EMBL/GenBank/DDBJ whole genome shotgun (WGS) entry which is preliminary data.</text>
</comment>
<dbReference type="Gramene" id="OE9A008219T1">
    <property type="protein sequence ID" value="OE9A008219C1"/>
    <property type="gene ID" value="OE9A008219"/>
</dbReference>
<keyword evidence="2" id="KW-1185">Reference proteome</keyword>
<gene>
    <name evidence="1" type="ORF">OLEA9_A008219</name>
</gene>
<protein>
    <submittedName>
        <fullName evidence="1">Uncharacterized protein</fullName>
    </submittedName>
</protein>